<accession>A0A3M2LFW3</accession>
<keyword evidence="3" id="KW-1185">Reference proteome</keyword>
<proteinExistence type="predicted"/>
<protein>
    <recommendedName>
        <fullName evidence="4">Spore-associated protein A</fullName>
    </recommendedName>
</protein>
<evidence type="ECO:0000313" key="3">
    <source>
        <dbReference type="Proteomes" id="UP000279275"/>
    </source>
</evidence>
<gene>
    <name evidence="2" type="ORF">EBN03_10875</name>
</gene>
<keyword evidence="1" id="KW-0732">Signal</keyword>
<name>A0A3M2LFW3_9NOCA</name>
<reference evidence="2 3" key="1">
    <citation type="submission" date="2018-10" db="EMBL/GenBank/DDBJ databases">
        <title>Isolation from cow dung.</title>
        <authorList>
            <person name="Ling L."/>
        </authorList>
    </citation>
    <scope>NUCLEOTIDE SEQUENCE [LARGE SCALE GENOMIC DNA]</scope>
    <source>
        <strain evidence="2 3">NEAU-LL90</strain>
    </source>
</reference>
<feature type="signal peptide" evidence="1">
    <location>
        <begin position="1"/>
        <end position="32"/>
    </location>
</feature>
<evidence type="ECO:0000256" key="1">
    <source>
        <dbReference type="SAM" id="SignalP"/>
    </source>
</evidence>
<comment type="caution">
    <text evidence="2">The sequence shown here is derived from an EMBL/GenBank/DDBJ whole genome shotgun (WGS) entry which is preliminary data.</text>
</comment>
<dbReference type="Proteomes" id="UP000279275">
    <property type="component" value="Unassembled WGS sequence"/>
</dbReference>
<sequence length="143" mass="14824">MKVRIQTRAVRLALAASAIVAGSIAVAGPAVAVATPAEACGSNYYEIDHHDIPGARIHLLYNGSVDCVVTTQNNPGTAVDMYAQIAKQNADGSFTNYITDQGKFAYYAGPVRVTAPGVCIDWGGMMTSGGVANVWFSGASHCG</sequence>
<dbReference type="EMBL" id="RFFH01000003">
    <property type="protein sequence ID" value="RMI33598.1"/>
    <property type="molecule type" value="Genomic_DNA"/>
</dbReference>
<feature type="chain" id="PRO_5017938177" description="Spore-associated protein A" evidence="1">
    <location>
        <begin position="33"/>
        <end position="143"/>
    </location>
</feature>
<evidence type="ECO:0008006" key="4">
    <source>
        <dbReference type="Google" id="ProtNLM"/>
    </source>
</evidence>
<evidence type="ECO:0000313" key="2">
    <source>
        <dbReference type="EMBL" id="RMI33598.1"/>
    </source>
</evidence>
<dbReference type="AlphaFoldDB" id="A0A3M2LFW3"/>
<dbReference type="OrthoDB" id="1099523at2"/>
<organism evidence="2 3">
    <name type="scientific">Nocardia stercoris</name>
    <dbReference type="NCBI Taxonomy" id="2483361"/>
    <lineage>
        <taxon>Bacteria</taxon>
        <taxon>Bacillati</taxon>
        <taxon>Actinomycetota</taxon>
        <taxon>Actinomycetes</taxon>
        <taxon>Mycobacteriales</taxon>
        <taxon>Nocardiaceae</taxon>
        <taxon>Nocardia</taxon>
    </lineage>
</organism>